<evidence type="ECO:0000313" key="1">
    <source>
        <dbReference type="EMBL" id="MDD9318604.1"/>
    </source>
</evidence>
<reference evidence="1" key="1">
    <citation type="submission" date="2022-12" db="EMBL/GenBank/DDBJ databases">
        <title>Acinetobacter lactucae: Emerging opportunistic pathogenic species of genus Acinetobacter isolated from immunocompromised patients in clinical settings of India.</title>
        <authorList>
            <person name="Amar A.K."/>
            <person name="Sawant A.R."/>
            <person name="Meera M."/>
            <person name="Tomar A."/>
            <person name="Sistla S."/>
            <person name="Prashanth K."/>
        </authorList>
    </citation>
    <scope>NUCLEOTIDE SEQUENCE</scope>
    <source>
        <strain evidence="1">PKAL1828C</strain>
    </source>
</reference>
<accession>A0AB35K010</accession>
<dbReference type="Proteomes" id="UP001150055">
    <property type="component" value="Unassembled WGS sequence"/>
</dbReference>
<proteinExistence type="predicted"/>
<gene>
    <name evidence="1" type="ORF">M0O54_00440</name>
</gene>
<evidence type="ECO:0000313" key="2">
    <source>
        <dbReference type="Proteomes" id="UP001150055"/>
    </source>
</evidence>
<protein>
    <submittedName>
        <fullName evidence="1">Uncharacterized protein</fullName>
    </submittedName>
</protein>
<comment type="caution">
    <text evidence="1">The sequence shown here is derived from an EMBL/GenBank/DDBJ whole genome shotgun (WGS) entry which is preliminary data.</text>
</comment>
<dbReference type="RefSeq" id="WP_078221019.1">
    <property type="nucleotide sequence ID" value="NZ_JALNTG010000001.1"/>
</dbReference>
<dbReference type="EMBL" id="JALNTG010000001">
    <property type="protein sequence ID" value="MDD9318604.1"/>
    <property type="molecule type" value="Genomic_DNA"/>
</dbReference>
<name>A0AB35K010_9GAMM</name>
<dbReference type="AlphaFoldDB" id="A0AB35K010"/>
<sequence>MKIELFLADYIEDQYQFEKLPYHGSIPNEFHSNGFTYTPNEIRYHDTRFFLYCNHELNDYERKKLDSDWRTYCPE</sequence>
<organism evidence="1 2">
    <name type="scientific">Acinetobacter lactucae</name>
    <dbReference type="NCBI Taxonomy" id="1785128"/>
    <lineage>
        <taxon>Bacteria</taxon>
        <taxon>Pseudomonadati</taxon>
        <taxon>Pseudomonadota</taxon>
        <taxon>Gammaproteobacteria</taxon>
        <taxon>Moraxellales</taxon>
        <taxon>Moraxellaceae</taxon>
        <taxon>Acinetobacter</taxon>
        <taxon>Acinetobacter calcoaceticus/baumannii complex</taxon>
    </lineage>
</organism>